<dbReference type="PANTHER" id="PTHR42951">
    <property type="entry name" value="METALLO-BETA-LACTAMASE DOMAIN-CONTAINING"/>
    <property type="match status" value="1"/>
</dbReference>
<evidence type="ECO:0000259" key="1">
    <source>
        <dbReference type="SMART" id="SM00849"/>
    </source>
</evidence>
<evidence type="ECO:0000313" key="3">
    <source>
        <dbReference type="Proteomes" id="UP000515847"/>
    </source>
</evidence>
<dbReference type="SUPFAM" id="SSF56281">
    <property type="entry name" value="Metallo-hydrolase/oxidoreductase"/>
    <property type="match status" value="1"/>
</dbReference>
<gene>
    <name evidence="2" type="ORF">BR63_06670</name>
</gene>
<dbReference type="Gene3D" id="3.60.15.10">
    <property type="entry name" value="Ribonuclease Z/Hydroxyacylglutathione hydrolase-like"/>
    <property type="match status" value="1"/>
</dbReference>
<keyword evidence="3" id="KW-1185">Reference proteome</keyword>
<reference evidence="2 3" key="1">
    <citation type="journal article" date="2019" name="Front. Microbiol.">
        <title>Thermoanaerosceptrum fracticalcis gen. nov. sp. nov., a Novel Fumarate-Fermenting Microorganism From a Deep Fractured Carbonate Aquifer of the US Great Basin.</title>
        <authorList>
            <person name="Hamilton-Brehm S.D."/>
            <person name="Stewart L.E."/>
            <person name="Zavarin M."/>
            <person name="Caldwell M."/>
            <person name="Lawson P.A."/>
            <person name="Onstott T.C."/>
            <person name="Grzymski J."/>
            <person name="Neveux I."/>
            <person name="Lollar B.S."/>
            <person name="Russell C.E."/>
            <person name="Moser D.P."/>
        </authorList>
    </citation>
    <scope>NUCLEOTIDE SEQUENCE [LARGE SCALE GENOMIC DNA]</scope>
    <source>
        <strain evidence="2 3">DRI-13</strain>
    </source>
</reference>
<evidence type="ECO:0000313" key="2">
    <source>
        <dbReference type="EMBL" id="QNB46027.1"/>
    </source>
</evidence>
<dbReference type="Proteomes" id="UP000515847">
    <property type="component" value="Chromosome"/>
</dbReference>
<dbReference type="SMART" id="SM00849">
    <property type="entry name" value="Lactamase_B"/>
    <property type="match status" value="1"/>
</dbReference>
<dbReference type="InterPro" id="IPR050855">
    <property type="entry name" value="NDM-1-like"/>
</dbReference>
<feature type="domain" description="Metallo-beta-lactamase" evidence="1">
    <location>
        <begin position="24"/>
        <end position="218"/>
    </location>
</feature>
<name>A0A7G6E1S3_THEFR</name>
<dbReference type="GO" id="GO:0016787">
    <property type="term" value="F:hydrolase activity"/>
    <property type="evidence" value="ECO:0007669"/>
    <property type="project" value="UniProtKB-KW"/>
</dbReference>
<dbReference type="AlphaFoldDB" id="A0A7G6E1S3"/>
<keyword evidence="2" id="KW-0378">Hydrolase</keyword>
<organism evidence="2 3">
    <name type="scientific">Thermanaerosceptrum fracticalcis</name>
    <dbReference type="NCBI Taxonomy" id="1712410"/>
    <lineage>
        <taxon>Bacteria</taxon>
        <taxon>Bacillati</taxon>
        <taxon>Bacillota</taxon>
        <taxon>Clostridia</taxon>
        <taxon>Eubacteriales</taxon>
        <taxon>Peptococcaceae</taxon>
        <taxon>Thermanaerosceptrum</taxon>
    </lineage>
</organism>
<dbReference type="OrthoDB" id="9761531at2"/>
<dbReference type="Pfam" id="PF00753">
    <property type="entry name" value="Lactamase_B"/>
    <property type="match status" value="1"/>
</dbReference>
<dbReference type="KEGG" id="tfr:BR63_06670"/>
<dbReference type="RefSeq" id="WP_051966077.1">
    <property type="nucleotide sequence ID" value="NZ_CP045798.1"/>
</dbReference>
<dbReference type="PANTHER" id="PTHR42951:SF4">
    <property type="entry name" value="ACYL-COENZYME A THIOESTERASE MBLAC2"/>
    <property type="match status" value="1"/>
</dbReference>
<dbReference type="InterPro" id="IPR036866">
    <property type="entry name" value="RibonucZ/Hydroxyglut_hydro"/>
</dbReference>
<sequence length="246" mass="26961">MFLRIHDGLFMVGNGAIGLSNGKDCAVYLVIDKDDAILIDTGSGLESELILNNIIETGCPLSNIKYIFITHAHGDHAGGTYYLKQKLINSKTVASEPEKYLIENGTEYELGLTFAKYKGSYPQDYVYKHTAIDITANNEEVFKVGNLTVTAIITPGHSEGSTCYLIEKSGMKWLFSGDEVFMNGYLSLLNCPGSTMEGYRIGLPRLAGLNIDGLFPAHHMFTLKDGQSHIDIALERLKGSSLPPMV</sequence>
<dbReference type="EMBL" id="CP045798">
    <property type="protein sequence ID" value="QNB46027.1"/>
    <property type="molecule type" value="Genomic_DNA"/>
</dbReference>
<proteinExistence type="predicted"/>
<dbReference type="InterPro" id="IPR001279">
    <property type="entry name" value="Metallo-B-lactamas"/>
</dbReference>
<protein>
    <submittedName>
        <fullName evidence="2">MBL fold metallo-hydrolase</fullName>
    </submittedName>
</protein>
<accession>A0A7G6E1S3</accession>